<evidence type="ECO:0000256" key="3">
    <source>
        <dbReference type="ARBA" id="ARBA00022475"/>
    </source>
</evidence>
<feature type="transmembrane region" description="Helical" evidence="7">
    <location>
        <begin position="166"/>
        <end position="186"/>
    </location>
</feature>
<evidence type="ECO:0000313" key="10">
    <source>
        <dbReference type="Proteomes" id="UP000051658"/>
    </source>
</evidence>
<gene>
    <name evidence="9" type="ORF">IV74_GL000472</name>
</gene>
<dbReference type="GO" id="GO:0022857">
    <property type="term" value="F:transmembrane transporter activity"/>
    <property type="evidence" value="ECO:0007669"/>
    <property type="project" value="InterPro"/>
</dbReference>
<dbReference type="Gene3D" id="1.20.1250.20">
    <property type="entry name" value="MFS general substrate transporter like domains"/>
    <property type="match status" value="2"/>
</dbReference>
<evidence type="ECO:0000259" key="8">
    <source>
        <dbReference type="PROSITE" id="PS50850"/>
    </source>
</evidence>
<keyword evidence="2" id="KW-0813">Transport</keyword>
<dbReference type="PANTHER" id="PTHR23517">
    <property type="entry name" value="RESISTANCE PROTEIN MDTM, PUTATIVE-RELATED-RELATED"/>
    <property type="match status" value="1"/>
</dbReference>
<dbReference type="AlphaFoldDB" id="A0A0R2HXF8"/>
<feature type="transmembrane region" description="Helical" evidence="7">
    <location>
        <begin position="54"/>
        <end position="72"/>
    </location>
</feature>
<keyword evidence="6 7" id="KW-0472">Membrane</keyword>
<dbReference type="CDD" id="cd17329">
    <property type="entry name" value="MFS_MdtH_MDR_like"/>
    <property type="match status" value="1"/>
</dbReference>
<reference evidence="9 10" key="1">
    <citation type="journal article" date="2015" name="Genome Announc.">
        <title>Expanding the biotechnology potential of lactobacilli through comparative genomics of 213 strains and associated genera.</title>
        <authorList>
            <person name="Sun Z."/>
            <person name="Harris H.M."/>
            <person name="McCann A."/>
            <person name="Guo C."/>
            <person name="Argimon S."/>
            <person name="Zhang W."/>
            <person name="Yang X."/>
            <person name="Jeffery I.B."/>
            <person name="Cooney J.C."/>
            <person name="Kagawa T.F."/>
            <person name="Liu W."/>
            <person name="Song Y."/>
            <person name="Salvetti E."/>
            <person name="Wrobel A."/>
            <person name="Rasinkangas P."/>
            <person name="Parkhill J."/>
            <person name="Rea M.C."/>
            <person name="O'Sullivan O."/>
            <person name="Ritari J."/>
            <person name="Douillard F.P."/>
            <person name="Paul Ross R."/>
            <person name="Yang R."/>
            <person name="Briner A.E."/>
            <person name="Felis G.E."/>
            <person name="de Vos W.M."/>
            <person name="Barrangou R."/>
            <person name="Klaenhammer T.R."/>
            <person name="Caufield P.W."/>
            <person name="Cui Y."/>
            <person name="Zhang H."/>
            <person name="O'Toole P.W."/>
        </authorList>
    </citation>
    <scope>NUCLEOTIDE SEQUENCE [LARGE SCALE GENOMIC DNA]</scope>
    <source>
        <strain evidence="9 10">DSM 20623</strain>
    </source>
</reference>
<dbReference type="SUPFAM" id="SSF103473">
    <property type="entry name" value="MFS general substrate transporter"/>
    <property type="match status" value="2"/>
</dbReference>
<comment type="subcellular location">
    <subcellularLocation>
        <location evidence="1">Cell membrane</location>
        <topology evidence="1">Multi-pass membrane protein</topology>
    </subcellularLocation>
</comment>
<dbReference type="InterPro" id="IPR011701">
    <property type="entry name" value="MFS"/>
</dbReference>
<feature type="transmembrane region" description="Helical" evidence="7">
    <location>
        <begin position="375"/>
        <end position="395"/>
    </location>
</feature>
<dbReference type="PROSITE" id="PS50850">
    <property type="entry name" value="MFS"/>
    <property type="match status" value="1"/>
</dbReference>
<accession>A0A0R2HXF8</accession>
<keyword evidence="10" id="KW-1185">Reference proteome</keyword>
<keyword evidence="5 7" id="KW-1133">Transmembrane helix</keyword>
<evidence type="ECO:0000256" key="2">
    <source>
        <dbReference type="ARBA" id="ARBA00022448"/>
    </source>
</evidence>
<feature type="transmembrane region" description="Helical" evidence="7">
    <location>
        <begin position="140"/>
        <end position="160"/>
    </location>
</feature>
<sequence>MNGMTFKSKLPKDLWIVAVGMVLLYTGLSFIWPFNMIYMTQNLGMSDTAAGQVLLVNSGIGIIGSIIGGIIFDRLSGYISLAIGTGILVITTGSLFLFHGSPAFIYNIWAISIAMGMVFAGLYTAAGLTHPTGGRTGFNTIYVAQNVGVAVGPFLAGILAKKGLENVYTGSFVFAIIYALFFVCYFRKIDWKSEKVIGETKHHTVDGKREKATKIGLLSFSLLLATYLFCQLPHVQWQSNLSTYMTHVKGVSNAQYGNLWSINGSLILLGQVVIIPLVARFKEKLSLQIYIGIGLFACSFLFAMNATDYSGFLLGMILLTLGEMFAWPAIPTIAYQLAPAGQAGLYQGLVNGTATAARMLAPILGAIVVTSFGGITSLFICIFVLLVLAVVSLVFQQRTQKCVK</sequence>
<keyword evidence="4 7" id="KW-0812">Transmembrane</keyword>
<dbReference type="InterPro" id="IPR036259">
    <property type="entry name" value="MFS_trans_sf"/>
</dbReference>
<organism evidence="9 10">
    <name type="scientific">Carnobacterium divergens DSM 20623</name>
    <dbReference type="NCBI Taxonomy" id="1449336"/>
    <lineage>
        <taxon>Bacteria</taxon>
        <taxon>Bacillati</taxon>
        <taxon>Bacillota</taxon>
        <taxon>Bacilli</taxon>
        <taxon>Lactobacillales</taxon>
        <taxon>Carnobacteriaceae</taxon>
        <taxon>Carnobacterium</taxon>
    </lineage>
</organism>
<dbReference type="PATRIC" id="fig|1449336.4.peg.482"/>
<feature type="transmembrane region" description="Helical" evidence="7">
    <location>
        <begin position="104"/>
        <end position="128"/>
    </location>
</feature>
<evidence type="ECO:0000256" key="4">
    <source>
        <dbReference type="ARBA" id="ARBA00022692"/>
    </source>
</evidence>
<dbReference type="PANTHER" id="PTHR23517:SF10">
    <property type="entry name" value="MAJOR FACILITATOR SUPERFAMILY (MFS) PROFILE DOMAIN-CONTAINING PROTEIN"/>
    <property type="match status" value="1"/>
</dbReference>
<feature type="transmembrane region" description="Helical" evidence="7">
    <location>
        <begin position="257"/>
        <end position="278"/>
    </location>
</feature>
<comment type="caution">
    <text evidence="9">The sequence shown here is derived from an EMBL/GenBank/DDBJ whole genome shotgun (WGS) entry which is preliminary data.</text>
</comment>
<dbReference type="InterPro" id="IPR020846">
    <property type="entry name" value="MFS_dom"/>
</dbReference>
<dbReference type="GO" id="GO:0005886">
    <property type="term" value="C:plasma membrane"/>
    <property type="evidence" value="ECO:0007669"/>
    <property type="project" value="UniProtKB-SubCell"/>
</dbReference>
<feature type="transmembrane region" description="Helical" evidence="7">
    <location>
        <begin position="217"/>
        <end position="237"/>
    </location>
</feature>
<evidence type="ECO:0000256" key="1">
    <source>
        <dbReference type="ARBA" id="ARBA00004651"/>
    </source>
</evidence>
<feature type="transmembrane region" description="Helical" evidence="7">
    <location>
        <begin position="14"/>
        <end position="34"/>
    </location>
</feature>
<name>A0A0R2HXF8_CARDV</name>
<feature type="transmembrane region" description="Helical" evidence="7">
    <location>
        <begin position="79"/>
        <end position="98"/>
    </location>
</feature>
<dbReference type="InterPro" id="IPR050171">
    <property type="entry name" value="MFS_Transporters"/>
</dbReference>
<feature type="transmembrane region" description="Helical" evidence="7">
    <location>
        <begin position="349"/>
        <end position="369"/>
    </location>
</feature>
<feature type="transmembrane region" description="Helical" evidence="7">
    <location>
        <begin position="312"/>
        <end position="337"/>
    </location>
</feature>
<dbReference type="EMBL" id="JQBS01000011">
    <property type="protein sequence ID" value="KRN57099.1"/>
    <property type="molecule type" value="Genomic_DNA"/>
</dbReference>
<evidence type="ECO:0000313" key="9">
    <source>
        <dbReference type="EMBL" id="KRN57099.1"/>
    </source>
</evidence>
<keyword evidence="3" id="KW-1003">Cell membrane</keyword>
<evidence type="ECO:0000256" key="6">
    <source>
        <dbReference type="ARBA" id="ARBA00023136"/>
    </source>
</evidence>
<dbReference type="Pfam" id="PF07690">
    <property type="entry name" value="MFS_1"/>
    <property type="match status" value="1"/>
</dbReference>
<dbReference type="Proteomes" id="UP000051658">
    <property type="component" value="Unassembled WGS sequence"/>
</dbReference>
<proteinExistence type="predicted"/>
<dbReference type="eggNOG" id="COG2211">
    <property type="taxonomic scope" value="Bacteria"/>
</dbReference>
<protein>
    <submittedName>
        <fullName evidence="9">Major facilitator superfamily permease</fullName>
    </submittedName>
</protein>
<evidence type="ECO:0000256" key="7">
    <source>
        <dbReference type="SAM" id="Phobius"/>
    </source>
</evidence>
<feature type="transmembrane region" description="Helical" evidence="7">
    <location>
        <begin position="285"/>
        <end position="306"/>
    </location>
</feature>
<feature type="domain" description="Major facilitator superfamily (MFS) profile" evidence="8">
    <location>
        <begin position="214"/>
        <end position="404"/>
    </location>
</feature>
<evidence type="ECO:0000256" key="5">
    <source>
        <dbReference type="ARBA" id="ARBA00022989"/>
    </source>
</evidence>